<evidence type="ECO:0000256" key="1">
    <source>
        <dbReference type="ARBA" id="ARBA00004651"/>
    </source>
</evidence>
<feature type="transmembrane region" description="Helical" evidence="6">
    <location>
        <begin position="441"/>
        <end position="461"/>
    </location>
</feature>
<dbReference type="InterPro" id="IPR050833">
    <property type="entry name" value="Poly_Biosynth_Transport"/>
</dbReference>
<dbReference type="RefSeq" id="WP_069151835.1">
    <property type="nucleotide sequence ID" value="NZ_MCGH01000002.1"/>
</dbReference>
<keyword evidence="4 6" id="KW-1133">Transmembrane helix</keyword>
<dbReference type="PANTHER" id="PTHR30250:SF11">
    <property type="entry name" value="O-ANTIGEN TRANSPORTER-RELATED"/>
    <property type="match status" value="1"/>
</dbReference>
<feature type="transmembrane region" description="Helical" evidence="6">
    <location>
        <begin position="85"/>
        <end position="103"/>
    </location>
</feature>
<dbReference type="Pfam" id="PF01943">
    <property type="entry name" value="Polysacc_synt"/>
    <property type="match status" value="1"/>
</dbReference>
<evidence type="ECO:0000256" key="4">
    <source>
        <dbReference type="ARBA" id="ARBA00022989"/>
    </source>
</evidence>
<dbReference type="AlphaFoldDB" id="A0A1E3AA77"/>
<proteinExistence type="predicted"/>
<evidence type="ECO:0000313" key="7">
    <source>
        <dbReference type="EMBL" id="ODM05628.1"/>
    </source>
</evidence>
<feature type="transmembrane region" description="Helical" evidence="6">
    <location>
        <begin position="173"/>
        <end position="194"/>
    </location>
</feature>
<evidence type="ECO:0000313" key="8">
    <source>
        <dbReference type="Proteomes" id="UP000094067"/>
    </source>
</evidence>
<reference evidence="7 8" key="1">
    <citation type="submission" date="2016-07" db="EMBL/GenBank/DDBJ databases">
        <title>Characterization of isolates of Eisenbergiella tayi derived from blood cultures, using whole genome sequencing.</title>
        <authorList>
            <person name="Burdz T."/>
            <person name="Wiebe D."/>
            <person name="Huynh C."/>
            <person name="Bernard K."/>
        </authorList>
    </citation>
    <scope>NUCLEOTIDE SEQUENCE [LARGE SCALE GENOMIC DNA]</scope>
    <source>
        <strain evidence="7 8">NML 110608</strain>
    </source>
</reference>
<dbReference type="EMBL" id="MCGH01000002">
    <property type="protein sequence ID" value="ODM05628.1"/>
    <property type="molecule type" value="Genomic_DNA"/>
</dbReference>
<feature type="transmembrane region" description="Helical" evidence="6">
    <location>
        <begin position="321"/>
        <end position="341"/>
    </location>
</feature>
<gene>
    <name evidence="7" type="ORF">BEI61_01517</name>
</gene>
<feature type="transmembrane region" description="Helical" evidence="6">
    <location>
        <begin position="417"/>
        <end position="435"/>
    </location>
</feature>
<evidence type="ECO:0000256" key="2">
    <source>
        <dbReference type="ARBA" id="ARBA00022475"/>
    </source>
</evidence>
<name>A0A1E3AA77_9FIRM</name>
<dbReference type="Proteomes" id="UP000094067">
    <property type="component" value="Unassembled WGS sequence"/>
</dbReference>
<organism evidence="7 8">
    <name type="scientific">Eisenbergiella tayi</name>
    <dbReference type="NCBI Taxonomy" id="1432052"/>
    <lineage>
        <taxon>Bacteria</taxon>
        <taxon>Bacillati</taxon>
        <taxon>Bacillota</taxon>
        <taxon>Clostridia</taxon>
        <taxon>Lachnospirales</taxon>
        <taxon>Lachnospiraceae</taxon>
        <taxon>Eisenbergiella</taxon>
    </lineage>
</organism>
<feature type="transmembrane region" description="Helical" evidence="6">
    <location>
        <begin position="9"/>
        <end position="32"/>
    </location>
</feature>
<feature type="transmembrane region" description="Helical" evidence="6">
    <location>
        <begin position="38"/>
        <end position="55"/>
    </location>
</feature>
<keyword evidence="3 6" id="KW-0812">Transmembrane</keyword>
<keyword evidence="2" id="KW-1003">Cell membrane</keyword>
<keyword evidence="5 6" id="KW-0472">Membrane</keyword>
<feature type="transmembrane region" description="Helical" evidence="6">
    <location>
        <begin position="115"/>
        <end position="140"/>
    </location>
</feature>
<feature type="transmembrane region" description="Helical" evidence="6">
    <location>
        <begin position="147"/>
        <end position="167"/>
    </location>
</feature>
<evidence type="ECO:0000256" key="6">
    <source>
        <dbReference type="SAM" id="Phobius"/>
    </source>
</evidence>
<feature type="transmembrane region" description="Helical" evidence="6">
    <location>
        <begin position="384"/>
        <end position="405"/>
    </location>
</feature>
<comment type="subcellular location">
    <subcellularLocation>
        <location evidence="1">Cell membrane</location>
        <topology evidence="1">Multi-pass membrane protein</topology>
    </subcellularLocation>
</comment>
<evidence type="ECO:0000256" key="3">
    <source>
        <dbReference type="ARBA" id="ARBA00022692"/>
    </source>
</evidence>
<protein>
    <submittedName>
        <fullName evidence="7">Polysaccharide biosynthesis protein</fullName>
    </submittedName>
</protein>
<dbReference type="InterPro" id="IPR002797">
    <property type="entry name" value="Polysacc_synth"/>
</dbReference>
<feature type="transmembrane region" description="Helical" evidence="6">
    <location>
        <begin position="362"/>
        <end position="378"/>
    </location>
</feature>
<evidence type="ECO:0000256" key="5">
    <source>
        <dbReference type="ARBA" id="ARBA00023136"/>
    </source>
</evidence>
<accession>A0A1E3AA77</accession>
<feature type="transmembrane region" description="Helical" evidence="6">
    <location>
        <begin position="295"/>
        <end position="315"/>
    </location>
</feature>
<dbReference type="GO" id="GO:0005886">
    <property type="term" value="C:plasma membrane"/>
    <property type="evidence" value="ECO:0007669"/>
    <property type="project" value="UniProtKB-SubCell"/>
</dbReference>
<dbReference type="PATRIC" id="fig|1432052.4.peg.1699"/>
<dbReference type="PANTHER" id="PTHR30250">
    <property type="entry name" value="PST FAMILY PREDICTED COLANIC ACID TRANSPORTER"/>
    <property type="match status" value="1"/>
</dbReference>
<sequence length="475" mass="53420">MRKLLSNSLIFTVSNVLLQALSFILLPLYSNIISTSEYGIISNINTIVFLCNLIISMRLDGAMSRYYFSCETEEDRKKLFTKLNIFLFVISTAGYSLIIAILWPLISNKIGKDIWFAFVMAILTKYFDNFYSMVSSYLIAKQEAKTVSVIAVCSGALNLVSTYLLVTKMENKVIAYVLSFLAVSILRMFIVLYYQKLLWYPVRKFWEVKEYVCYSVNLLPVELAYWVINTSDRLVITALIGTSSTGVYSMGSNFAHIVNIFIDSFNKAYVPFVFSQMGRDSVTGAKNVICRINQYFVAGATLIVGGVFVFVPSIIEIFNKAYAGSAGIAMVLTISTFFYGIMQSYNVICNYYVECMSSKAKLISLCALLNIVLNIFFVNMMGVIGAAVATVICYALIALGIKYLADKRWKMMIDTKKRVFTYILTLIYLVFAWAPLGYKGFFLRILVSGVYVLLVVGINVIPGDHIFKKGETKNG</sequence>
<comment type="caution">
    <text evidence="7">The sequence shown here is derived from an EMBL/GenBank/DDBJ whole genome shotgun (WGS) entry which is preliminary data.</text>
</comment>